<organism evidence="1 2">
    <name type="scientific">Vagococcus hydrophili</name>
    <dbReference type="NCBI Taxonomy" id="2714947"/>
    <lineage>
        <taxon>Bacteria</taxon>
        <taxon>Bacillati</taxon>
        <taxon>Bacillota</taxon>
        <taxon>Bacilli</taxon>
        <taxon>Lactobacillales</taxon>
        <taxon>Enterococcaceae</taxon>
        <taxon>Vagococcus</taxon>
    </lineage>
</organism>
<proteinExistence type="predicted"/>
<evidence type="ECO:0000313" key="1">
    <source>
        <dbReference type="EMBL" id="QIL47553.1"/>
    </source>
</evidence>
<keyword evidence="2" id="KW-1185">Reference proteome</keyword>
<dbReference type="RefSeq" id="WP_166033725.1">
    <property type="nucleotide sequence ID" value="NZ_CP049887.1"/>
</dbReference>
<dbReference type="AlphaFoldDB" id="A0A6G8ARJ8"/>
<evidence type="ECO:0000313" key="2">
    <source>
        <dbReference type="Proteomes" id="UP000501747"/>
    </source>
</evidence>
<name>A0A6G8ARJ8_9ENTE</name>
<reference evidence="1 2" key="1">
    <citation type="submission" date="2020-03" db="EMBL/GenBank/DDBJ databases">
        <title>Vagococcus sp. nov., isolated from beetles.</title>
        <authorList>
            <person name="Hyun D.-W."/>
            <person name="Bae J.-W."/>
        </authorList>
    </citation>
    <scope>NUCLEOTIDE SEQUENCE [LARGE SCALE GENOMIC DNA]</scope>
    <source>
        <strain evidence="1 2">HDW17B</strain>
    </source>
</reference>
<sequence>MFDFDELNEIEKYFHLDELNKQLEQSKKDLSSWFYSQTMLTRLEYTELGVISRGFRQDTKVPSLLKGIEYIDQRIERNELRLKYFVRYLTELPQKECDKLLSIFRLGETNKLTKKMYHKTLEEIYEIEAMICLREGIEPEQVNSYVEITEDFNENLENLCDYFAI</sequence>
<dbReference type="KEGG" id="vhy:G7082_02880"/>
<accession>A0A6G8ARJ8</accession>
<dbReference type="EMBL" id="CP049887">
    <property type="protein sequence ID" value="QIL47553.1"/>
    <property type="molecule type" value="Genomic_DNA"/>
</dbReference>
<dbReference type="Proteomes" id="UP000501747">
    <property type="component" value="Chromosome"/>
</dbReference>
<protein>
    <submittedName>
        <fullName evidence="1">Uncharacterized protein</fullName>
    </submittedName>
</protein>
<gene>
    <name evidence="1" type="ORF">G7082_02880</name>
</gene>